<keyword evidence="3" id="KW-0479">Metal-binding</keyword>
<dbReference type="GO" id="GO:0004784">
    <property type="term" value="F:superoxide dismutase activity"/>
    <property type="evidence" value="ECO:0007669"/>
    <property type="project" value="UniProtKB-EC"/>
</dbReference>
<dbReference type="PRINTS" id="PR01703">
    <property type="entry name" value="MNSODISMTASE"/>
</dbReference>
<comment type="caution">
    <text evidence="7">The sequence shown here is derived from an EMBL/GenBank/DDBJ whole genome shotgun (WGS) entry which is preliminary data.</text>
</comment>
<dbReference type="InterPro" id="IPR036314">
    <property type="entry name" value="SOD_C_sf"/>
</dbReference>
<sequence length="299" mass="34913">MNAHKKAICEWATEMKNVWNEYGPQIEGRVSYDKIKLFVNSLAALLEECNLGENVENEVRDDDLSELASDVFEKWNDLELARMNGGEIRINPVPIGGHTLPPLPYAYNALEPYISEEIMRLHHDKHHQSYVDGLNKAETEMQKARNRNDYDLIKHWEREAAFHGAGHYLHSIFWEIMSLRGGGEPSGEIGTQIRQDFGSFRKMKGHFSAAAEKVEGGGWALLVWSPRSHRLEILQAEKHQNLSQQDVIPLLVLDVWEHAYYLQYKNERKPYIDNWWNIVNWPAVENRFLHARQLRWQPY</sequence>
<feature type="domain" description="Manganese/iron superoxide dismutase C-terminal" evidence="6">
    <location>
        <begin position="185"/>
        <end position="287"/>
    </location>
</feature>
<gene>
    <name evidence="7" type="ORF">IQ10_02879</name>
</gene>
<dbReference type="InterPro" id="IPR001189">
    <property type="entry name" value="Mn/Fe_SOD"/>
</dbReference>
<protein>
    <recommendedName>
        <fullName evidence="2">superoxide dismutase</fullName>
        <ecNumber evidence="2">1.15.1.1</ecNumber>
    </recommendedName>
</protein>
<dbReference type="InterPro" id="IPR019833">
    <property type="entry name" value="Mn/Fe_SOD_BS"/>
</dbReference>
<keyword evidence="4" id="KW-0560">Oxidoreductase</keyword>
<name>A0A562QF42_9BACI</name>
<proteinExistence type="inferred from homology"/>
<accession>A0A562QF42</accession>
<dbReference type="Proteomes" id="UP000315711">
    <property type="component" value="Unassembled WGS sequence"/>
</dbReference>
<dbReference type="EMBL" id="VLKZ01000008">
    <property type="protein sequence ID" value="TWI54656.1"/>
    <property type="molecule type" value="Genomic_DNA"/>
</dbReference>
<dbReference type="Pfam" id="PF00081">
    <property type="entry name" value="Sod_Fe_N"/>
    <property type="match status" value="1"/>
</dbReference>
<dbReference type="SUPFAM" id="SSF54719">
    <property type="entry name" value="Fe,Mn superoxide dismutase (SOD), C-terminal domain"/>
    <property type="match status" value="1"/>
</dbReference>
<dbReference type="FunFam" id="3.55.40.20:FF:000004">
    <property type="entry name" value="Superoxide dismutase [Fe]"/>
    <property type="match status" value="1"/>
</dbReference>
<evidence type="ECO:0000256" key="2">
    <source>
        <dbReference type="ARBA" id="ARBA00012682"/>
    </source>
</evidence>
<dbReference type="OrthoDB" id="9803125at2"/>
<organism evidence="7 8">
    <name type="scientific">Halalkalibacter nanhaiisediminis</name>
    <dbReference type="NCBI Taxonomy" id="688079"/>
    <lineage>
        <taxon>Bacteria</taxon>
        <taxon>Bacillati</taxon>
        <taxon>Bacillota</taxon>
        <taxon>Bacilli</taxon>
        <taxon>Bacillales</taxon>
        <taxon>Bacillaceae</taxon>
        <taxon>Halalkalibacter</taxon>
    </lineage>
</organism>
<dbReference type="InterPro" id="IPR050265">
    <property type="entry name" value="Fe/Mn_Superoxide_Dismutase"/>
</dbReference>
<comment type="similarity">
    <text evidence="1">Belongs to the iron/manganese superoxide dismutase family.</text>
</comment>
<dbReference type="GO" id="GO:0046872">
    <property type="term" value="F:metal ion binding"/>
    <property type="evidence" value="ECO:0007669"/>
    <property type="project" value="UniProtKB-KW"/>
</dbReference>
<dbReference type="FunFam" id="1.10.287.990:FF:000001">
    <property type="entry name" value="Superoxide dismutase"/>
    <property type="match status" value="1"/>
</dbReference>
<dbReference type="RefSeq" id="WP_144451127.1">
    <property type="nucleotide sequence ID" value="NZ_VLKZ01000008.1"/>
</dbReference>
<reference evidence="7 8" key="1">
    <citation type="journal article" date="2015" name="Stand. Genomic Sci.">
        <title>Genomic Encyclopedia of Bacterial and Archaeal Type Strains, Phase III: the genomes of soil and plant-associated and newly described type strains.</title>
        <authorList>
            <person name="Whitman W.B."/>
            <person name="Woyke T."/>
            <person name="Klenk H.P."/>
            <person name="Zhou Y."/>
            <person name="Lilburn T.G."/>
            <person name="Beck B.J."/>
            <person name="De Vos P."/>
            <person name="Vandamme P."/>
            <person name="Eisen J.A."/>
            <person name="Garrity G."/>
            <person name="Hugenholtz P."/>
            <person name="Kyrpides N.C."/>
        </authorList>
    </citation>
    <scope>NUCLEOTIDE SEQUENCE [LARGE SCALE GENOMIC DNA]</scope>
    <source>
        <strain evidence="7 8">CGMCC 1.10116</strain>
    </source>
</reference>
<dbReference type="InterPro" id="IPR036324">
    <property type="entry name" value="Mn/Fe_SOD_N_sf"/>
</dbReference>
<evidence type="ECO:0000256" key="4">
    <source>
        <dbReference type="ARBA" id="ARBA00023002"/>
    </source>
</evidence>
<dbReference type="PANTHER" id="PTHR11404:SF6">
    <property type="entry name" value="SUPEROXIDE DISMUTASE [MN], MITOCHONDRIAL"/>
    <property type="match status" value="1"/>
</dbReference>
<evidence type="ECO:0000256" key="3">
    <source>
        <dbReference type="ARBA" id="ARBA00022723"/>
    </source>
</evidence>
<feature type="domain" description="Manganese/iron superoxide dismutase N-terminal" evidence="5">
    <location>
        <begin position="98"/>
        <end position="178"/>
    </location>
</feature>
<dbReference type="InterPro" id="IPR019832">
    <property type="entry name" value="Mn/Fe_SOD_C"/>
</dbReference>
<dbReference type="PROSITE" id="PS00088">
    <property type="entry name" value="SOD_MN"/>
    <property type="match status" value="1"/>
</dbReference>
<evidence type="ECO:0000259" key="5">
    <source>
        <dbReference type="Pfam" id="PF00081"/>
    </source>
</evidence>
<evidence type="ECO:0000256" key="1">
    <source>
        <dbReference type="ARBA" id="ARBA00008714"/>
    </source>
</evidence>
<dbReference type="Gene3D" id="3.55.40.20">
    <property type="entry name" value="Iron/manganese superoxide dismutase, C-terminal domain"/>
    <property type="match status" value="1"/>
</dbReference>
<evidence type="ECO:0000259" key="6">
    <source>
        <dbReference type="Pfam" id="PF02777"/>
    </source>
</evidence>
<dbReference type="Pfam" id="PF02777">
    <property type="entry name" value="Sod_Fe_C"/>
    <property type="match status" value="1"/>
</dbReference>
<dbReference type="EC" id="1.15.1.1" evidence="2"/>
<dbReference type="InterPro" id="IPR019831">
    <property type="entry name" value="Mn/Fe_SOD_N"/>
</dbReference>
<dbReference type="Gene3D" id="1.10.287.990">
    <property type="entry name" value="Fe,Mn superoxide dismutase (SOD) domain"/>
    <property type="match status" value="1"/>
</dbReference>
<evidence type="ECO:0000313" key="7">
    <source>
        <dbReference type="EMBL" id="TWI54656.1"/>
    </source>
</evidence>
<dbReference type="PANTHER" id="PTHR11404">
    <property type="entry name" value="SUPEROXIDE DISMUTASE 2"/>
    <property type="match status" value="1"/>
</dbReference>
<dbReference type="AlphaFoldDB" id="A0A562QF42"/>
<evidence type="ECO:0000313" key="8">
    <source>
        <dbReference type="Proteomes" id="UP000315711"/>
    </source>
</evidence>
<dbReference type="SUPFAM" id="SSF46609">
    <property type="entry name" value="Fe,Mn superoxide dismutase (SOD), N-terminal domain"/>
    <property type="match status" value="1"/>
</dbReference>
<keyword evidence="8" id="KW-1185">Reference proteome</keyword>